<dbReference type="EMBL" id="UINC01204825">
    <property type="protein sequence ID" value="SVE25727.1"/>
    <property type="molecule type" value="Genomic_DNA"/>
</dbReference>
<reference evidence="3" key="1">
    <citation type="submission" date="2018-05" db="EMBL/GenBank/DDBJ databases">
        <authorList>
            <person name="Lanie J.A."/>
            <person name="Ng W.-L."/>
            <person name="Kazmierczak K.M."/>
            <person name="Andrzejewski T.M."/>
            <person name="Davidsen T.M."/>
            <person name="Wayne K.J."/>
            <person name="Tettelin H."/>
            <person name="Glass J.I."/>
            <person name="Rusch D."/>
            <person name="Podicherti R."/>
            <person name="Tsui H.-C.T."/>
            <person name="Winkler M.E."/>
        </authorList>
    </citation>
    <scope>NUCLEOTIDE SEQUENCE</scope>
</reference>
<dbReference type="InterPro" id="IPR004329">
    <property type="entry name" value="CcmE"/>
</dbReference>
<dbReference type="GO" id="GO:0005886">
    <property type="term" value="C:plasma membrane"/>
    <property type="evidence" value="ECO:0007669"/>
    <property type="project" value="InterPro"/>
</dbReference>
<sequence>MVMSLRFQRLILILITLVMLSAALLLILFNTKQNIVFFYTPTELLENNISLDKKVRIGGYVKQSSFTKKSLNEYEFK</sequence>
<dbReference type="Pfam" id="PF03100">
    <property type="entry name" value="CcmE"/>
    <property type="match status" value="1"/>
</dbReference>
<evidence type="ECO:0008006" key="4">
    <source>
        <dbReference type="Google" id="ProtNLM"/>
    </source>
</evidence>
<dbReference type="GO" id="GO:0017004">
    <property type="term" value="P:cytochrome complex assembly"/>
    <property type="evidence" value="ECO:0007669"/>
    <property type="project" value="InterPro"/>
</dbReference>
<accession>A0A383BZX6</accession>
<evidence type="ECO:0000313" key="3">
    <source>
        <dbReference type="EMBL" id="SVE25727.1"/>
    </source>
</evidence>
<protein>
    <recommendedName>
        <fullName evidence="4">Cytochrome c-type biogenesis protein CcmE</fullName>
    </recommendedName>
</protein>
<comment type="subcellular location">
    <subcellularLocation>
        <location evidence="1">Membrane</location>
    </subcellularLocation>
</comment>
<dbReference type="InterPro" id="IPR036127">
    <property type="entry name" value="CcmE-like_sf"/>
</dbReference>
<evidence type="ECO:0000256" key="1">
    <source>
        <dbReference type="ARBA" id="ARBA00004370"/>
    </source>
</evidence>
<dbReference type="GO" id="GO:0017003">
    <property type="term" value="P:protein-heme linkage"/>
    <property type="evidence" value="ECO:0007669"/>
    <property type="project" value="InterPro"/>
</dbReference>
<dbReference type="GO" id="GO:0020037">
    <property type="term" value="F:heme binding"/>
    <property type="evidence" value="ECO:0007669"/>
    <property type="project" value="InterPro"/>
</dbReference>
<dbReference type="SUPFAM" id="SSF82093">
    <property type="entry name" value="Heme chaperone CcmE"/>
    <property type="match status" value="1"/>
</dbReference>
<dbReference type="Gene3D" id="2.40.50.140">
    <property type="entry name" value="Nucleic acid-binding proteins"/>
    <property type="match status" value="1"/>
</dbReference>
<dbReference type="AlphaFoldDB" id="A0A383BZX6"/>
<evidence type="ECO:0000256" key="2">
    <source>
        <dbReference type="ARBA" id="ARBA00023136"/>
    </source>
</evidence>
<name>A0A383BZX6_9ZZZZ</name>
<organism evidence="3">
    <name type="scientific">marine metagenome</name>
    <dbReference type="NCBI Taxonomy" id="408172"/>
    <lineage>
        <taxon>unclassified sequences</taxon>
        <taxon>metagenomes</taxon>
        <taxon>ecological metagenomes</taxon>
    </lineage>
</organism>
<keyword evidence="2" id="KW-0472">Membrane</keyword>
<feature type="non-terminal residue" evidence="3">
    <location>
        <position position="77"/>
    </location>
</feature>
<dbReference type="InterPro" id="IPR012340">
    <property type="entry name" value="NA-bd_OB-fold"/>
</dbReference>
<gene>
    <name evidence="3" type="ORF">METZ01_LOCUS478581</name>
</gene>
<proteinExistence type="predicted"/>